<name>A0A327KXG2_9BRAD</name>
<comment type="caution">
    <text evidence="1">The sequence shown here is derived from an EMBL/GenBank/DDBJ whole genome shotgun (WGS) entry which is preliminary data.</text>
</comment>
<proteinExistence type="predicted"/>
<gene>
    <name evidence="1" type="ORF">CH338_01540</name>
</gene>
<dbReference type="AlphaFoldDB" id="A0A327KXG2"/>
<reference evidence="1 2" key="1">
    <citation type="submission" date="2017-07" db="EMBL/GenBank/DDBJ databases">
        <title>Draft Genome Sequences of Select Purple Nonsulfur Bacteria.</title>
        <authorList>
            <person name="Lasarre B."/>
            <person name="Mckinlay J.B."/>
        </authorList>
    </citation>
    <scope>NUCLEOTIDE SEQUENCE [LARGE SCALE GENOMIC DNA]</scope>
    <source>
        <strain evidence="1 2">DSM 11907</strain>
    </source>
</reference>
<dbReference type="Proteomes" id="UP000248863">
    <property type="component" value="Unassembled WGS sequence"/>
</dbReference>
<sequence length="79" mass="9086">MTEVQIRNLLERTAEWPAAAQEELIRVMTDIENRYSAVYHVDDEDRAALNRSQADVEAGRFASDQDIKATFERFNLGRA</sequence>
<organism evidence="1 2">
    <name type="scientific">Rhodoplanes elegans</name>
    <dbReference type="NCBI Taxonomy" id="29408"/>
    <lineage>
        <taxon>Bacteria</taxon>
        <taxon>Pseudomonadati</taxon>
        <taxon>Pseudomonadota</taxon>
        <taxon>Alphaproteobacteria</taxon>
        <taxon>Hyphomicrobiales</taxon>
        <taxon>Nitrobacteraceae</taxon>
        <taxon>Rhodoplanes</taxon>
    </lineage>
</organism>
<evidence type="ECO:0000313" key="2">
    <source>
        <dbReference type="Proteomes" id="UP000248863"/>
    </source>
</evidence>
<keyword evidence="2" id="KW-1185">Reference proteome</keyword>
<evidence type="ECO:0000313" key="1">
    <source>
        <dbReference type="EMBL" id="RAI41902.1"/>
    </source>
</evidence>
<dbReference type="RefSeq" id="WP_111355278.1">
    <property type="nucleotide sequence ID" value="NZ_NHSK01000213.1"/>
</dbReference>
<dbReference type="OrthoDB" id="8139579at2"/>
<accession>A0A327KXG2</accession>
<dbReference type="EMBL" id="NPEU01000007">
    <property type="protein sequence ID" value="RAI41902.1"/>
    <property type="molecule type" value="Genomic_DNA"/>
</dbReference>
<protein>
    <submittedName>
        <fullName evidence="1">Uncharacterized protein</fullName>
    </submittedName>
</protein>